<feature type="chain" id="PRO_5037965892" evidence="2">
    <location>
        <begin position="24"/>
        <end position="311"/>
    </location>
</feature>
<feature type="region of interest" description="Disordered" evidence="1">
    <location>
        <begin position="129"/>
        <end position="186"/>
    </location>
</feature>
<evidence type="ECO:0000313" key="4">
    <source>
        <dbReference type="Proteomes" id="UP000887562"/>
    </source>
</evidence>
<proteinExistence type="predicted"/>
<evidence type="ECO:0000313" key="5">
    <source>
        <dbReference type="WBParaSite" id="maker-E.canG7_contigs_2778-snap-gene-0.11-mRNA-1"/>
    </source>
</evidence>
<feature type="compositionally biased region" description="Basic and acidic residues" evidence="1">
    <location>
        <begin position="129"/>
        <end position="156"/>
    </location>
</feature>
<feature type="signal peptide" evidence="2">
    <location>
        <begin position="1"/>
        <end position="23"/>
    </location>
</feature>
<evidence type="ECO:0000256" key="2">
    <source>
        <dbReference type="SAM" id="SignalP"/>
    </source>
</evidence>
<dbReference type="InterPro" id="IPR013783">
    <property type="entry name" value="Ig-like_fold"/>
</dbReference>
<dbReference type="SUPFAM" id="SSF49265">
    <property type="entry name" value="Fibronectin type III"/>
    <property type="match status" value="1"/>
</dbReference>
<dbReference type="InterPro" id="IPR003961">
    <property type="entry name" value="FN3_dom"/>
</dbReference>
<dbReference type="Pfam" id="PF00041">
    <property type="entry name" value="fn3"/>
    <property type="match status" value="1"/>
</dbReference>
<organism evidence="4 5">
    <name type="scientific">Echinococcus canadensis</name>
    <dbReference type="NCBI Taxonomy" id="519352"/>
    <lineage>
        <taxon>Eukaryota</taxon>
        <taxon>Metazoa</taxon>
        <taxon>Spiralia</taxon>
        <taxon>Lophotrochozoa</taxon>
        <taxon>Platyhelminthes</taxon>
        <taxon>Cestoda</taxon>
        <taxon>Eucestoda</taxon>
        <taxon>Cyclophyllidea</taxon>
        <taxon>Taeniidae</taxon>
        <taxon>Echinococcus</taxon>
        <taxon>Echinococcus canadensis group</taxon>
    </lineage>
</organism>
<reference evidence="5" key="1">
    <citation type="submission" date="2022-11" db="UniProtKB">
        <authorList>
            <consortium name="WormBaseParasite"/>
        </authorList>
    </citation>
    <scope>IDENTIFICATION</scope>
</reference>
<dbReference type="WBParaSite" id="maker-E.canG7_contigs_2778-snap-gene-0.11-mRNA-1">
    <property type="protein sequence ID" value="maker-E.canG7_contigs_2778-snap-gene-0.11-mRNA-1"/>
    <property type="gene ID" value="EcG7_08752"/>
</dbReference>
<feature type="domain" description="Fibronectin type-III" evidence="3">
    <location>
        <begin position="192"/>
        <end position="262"/>
    </location>
</feature>
<keyword evidence="4" id="KW-1185">Reference proteome</keyword>
<evidence type="ECO:0000259" key="3">
    <source>
        <dbReference type="Pfam" id="PF00041"/>
    </source>
</evidence>
<dbReference type="Gene3D" id="2.60.40.10">
    <property type="entry name" value="Immunoglobulins"/>
    <property type="match status" value="1"/>
</dbReference>
<protein>
    <submittedName>
        <fullName evidence="5">Fibronectin type-III domain-containing protein</fullName>
    </submittedName>
</protein>
<accession>A0A915EWM0</accession>
<name>A0A915EWM0_9CEST</name>
<dbReference type="Proteomes" id="UP000887562">
    <property type="component" value="Unplaced"/>
</dbReference>
<keyword evidence="2" id="KW-0732">Signal</keyword>
<feature type="compositionally biased region" description="Polar residues" evidence="1">
    <location>
        <begin position="157"/>
        <end position="176"/>
    </location>
</feature>
<dbReference type="InterPro" id="IPR036116">
    <property type="entry name" value="FN3_sf"/>
</dbReference>
<evidence type="ECO:0000256" key="1">
    <source>
        <dbReference type="SAM" id="MobiDB-lite"/>
    </source>
</evidence>
<sequence length="311" mass="34367">MPQNGMAVFFALFTLLIFPYTLTCAIIEHEVFQIKTEIISPTRVRLSWEGAGEVEGSRASRFRVLCSSPGSAPVEAVTTAKMIEMDTFTPGVEYTCEVHPVWDNLFEGIEVISANPGTSQPFVMDFKEPEVSTEKVRNEEEKEEENHSVNDEHEAQTTKGGLNEPQNTSEGSTELTTVKPEDNIPEVAVTPQVQAEATSGGVARVRWEPVGENGVNASRYRVICQTEDLLQQPIKIASTKQTVVEVGTFEPGLEYTCSVYAIWDNLASGAEVVSIAPGISNAFRMPNRAEHRFVRIFTLLYPIAVTLCMQM</sequence>
<dbReference type="AlphaFoldDB" id="A0A915EWM0"/>
<dbReference type="CDD" id="cd00063">
    <property type="entry name" value="FN3"/>
    <property type="match status" value="1"/>
</dbReference>